<comment type="function">
    <text evidence="1">Toxic component of a type II toxin-antitoxin (TA) system.</text>
</comment>
<protein>
    <recommendedName>
        <fullName evidence="1">mRNA interferase</fullName>
        <ecNumber evidence="1">3.1.-.-</ecNumber>
    </recommendedName>
</protein>
<dbReference type="Proteomes" id="UP000176914">
    <property type="component" value="Unassembled WGS sequence"/>
</dbReference>
<dbReference type="GO" id="GO:0006402">
    <property type="term" value="P:mRNA catabolic process"/>
    <property type="evidence" value="ECO:0007669"/>
    <property type="project" value="TreeGrafter"/>
</dbReference>
<organism evidence="2 3">
    <name type="scientific">Candidatus Kaiserbacteria bacterium RIFCSPHIGHO2_02_FULL_55_25</name>
    <dbReference type="NCBI Taxonomy" id="1798498"/>
    <lineage>
        <taxon>Bacteria</taxon>
        <taxon>Candidatus Kaiseribacteriota</taxon>
    </lineage>
</organism>
<dbReference type="PANTHER" id="PTHR33988">
    <property type="entry name" value="ENDORIBONUCLEASE MAZF-RELATED"/>
    <property type="match status" value="1"/>
</dbReference>
<reference evidence="2 3" key="1">
    <citation type="journal article" date="2016" name="Nat. Commun.">
        <title>Thousands of microbial genomes shed light on interconnected biogeochemical processes in an aquifer system.</title>
        <authorList>
            <person name="Anantharaman K."/>
            <person name="Brown C.T."/>
            <person name="Hug L.A."/>
            <person name="Sharon I."/>
            <person name="Castelle C.J."/>
            <person name="Probst A.J."/>
            <person name="Thomas B.C."/>
            <person name="Singh A."/>
            <person name="Wilkins M.J."/>
            <person name="Karaoz U."/>
            <person name="Brodie E.L."/>
            <person name="Williams K.H."/>
            <person name="Hubbard S.S."/>
            <person name="Banfield J.F."/>
        </authorList>
    </citation>
    <scope>NUCLEOTIDE SEQUENCE [LARGE SCALE GENOMIC DNA]</scope>
</reference>
<comment type="caution">
    <text evidence="2">The sequence shown here is derived from an EMBL/GenBank/DDBJ whole genome shotgun (WGS) entry which is preliminary data.</text>
</comment>
<keyword evidence="1" id="KW-0378">Hydrolase</keyword>
<dbReference type="Pfam" id="PF02452">
    <property type="entry name" value="PemK_toxin"/>
    <property type="match status" value="1"/>
</dbReference>
<dbReference type="NCBIfam" id="NF007386">
    <property type="entry name" value="PRK09907.1"/>
    <property type="match status" value="1"/>
</dbReference>
<dbReference type="EC" id="3.1.-.-" evidence="1"/>
<dbReference type="SUPFAM" id="SSF50118">
    <property type="entry name" value="Cell growth inhibitor/plasmid maintenance toxic component"/>
    <property type="match status" value="1"/>
</dbReference>
<keyword evidence="1 2" id="KW-0255">Endonuclease</keyword>
<comment type="similarity">
    <text evidence="1">Belongs to the PemK/MazF family.</text>
</comment>
<dbReference type="EMBL" id="MFLL01000033">
    <property type="protein sequence ID" value="OGG68433.1"/>
    <property type="molecule type" value="Genomic_DNA"/>
</dbReference>
<dbReference type="AlphaFoldDB" id="A0A1F6E428"/>
<evidence type="ECO:0000313" key="2">
    <source>
        <dbReference type="EMBL" id="OGG68433.1"/>
    </source>
</evidence>
<dbReference type="GO" id="GO:0016787">
    <property type="term" value="F:hydrolase activity"/>
    <property type="evidence" value="ECO:0007669"/>
    <property type="project" value="UniProtKB-KW"/>
</dbReference>
<dbReference type="PIRSF" id="PIRSF033490">
    <property type="entry name" value="MazF"/>
    <property type="match status" value="1"/>
</dbReference>
<dbReference type="InterPro" id="IPR003477">
    <property type="entry name" value="PemK-like"/>
</dbReference>
<evidence type="ECO:0000313" key="3">
    <source>
        <dbReference type="Proteomes" id="UP000176914"/>
    </source>
</evidence>
<proteinExistence type="inferred from homology"/>
<dbReference type="InterPro" id="IPR011067">
    <property type="entry name" value="Plasmid_toxin/cell-grow_inhib"/>
</dbReference>
<sequence>MVARRYVPERGDIVWLDFEPTRGHEQGGKRPALVVSRRIYNAKTGLALVCPITSRSKGYGFEVALTASGGIQGVVLSDHVRTLDWRVRHAAYIESVDTTVIDEVEAKLRTLIEA</sequence>
<evidence type="ECO:0000256" key="1">
    <source>
        <dbReference type="PIRNR" id="PIRNR033490"/>
    </source>
</evidence>
<dbReference type="GO" id="GO:0003677">
    <property type="term" value="F:DNA binding"/>
    <property type="evidence" value="ECO:0007669"/>
    <property type="project" value="InterPro"/>
</dbReference>
<dbReference type="PANTHER" id="PTHR33988:SF3">
    <property type="entry name" value="ENDORIBONUCLEASE TOXIN CHPB-RELATED"/>
    <property type="match status" value="1"/>
</dbReference>
<gene>
    <name evidence="2" type="ORF">A3C20_00615</name>
</gene>
<dbReference type="Gene3D" id="2.30.30.110">
    <property type="match status" value="1"/>
</dbReference>
<keyword evidence="1" id="KW-0540">Nuclease</keyword>
<name>A0A1F6E428_9BACT</name>
<accession>A0A1F6E428</accession>
<dbReference type="GO" id="GO:0016075">
    <property type="term" value="P:rRNA catabolic process"/>
    <property type="evidence" value="ECO:0007669"/>
    <property type="project" value="TreeGrafter"/>
</dbReference>
<dbReference type="GO" id="GO:0004521">
    <property type="term" value="F:RNA endonuclease activity"/>
    <property type="evidence" value="ECO:0007669"/>
    <property type="project" value="TreeGrafter"/>
</dbReference>